<dbReference type="PANTHER" id="PTHR42721">
    <property type="entry name" value="SUGAR HYDROLASE-RELATED"/>
    <property type="match status" value="1"/>
</dbReference>
<evidence type="ECO:0000256" key="2">
    <source>
        <dbReference type="ARBA" id="ARBA00022801"/>
    </source>
</evidence>
<dbReference type="PANTHER" id="PTHR42721:SF42">
    <property type="entry name" value="FIBRONECTIN TYPE III-LIKE DOMAIN-CONTAINING PROTEIN"/>
    <property type="match status" value="1"/>
</dbReference>
<dbReference type="InterPro" id="IPR001764">
    <property type="entry name" value="Glyco_hydro_3_N"/>
</dbReference>
<dbReference type="SUPFAM" id="SSF51445">
    <property type="entry name" value="(Trans)glycosidases"/>
    <property type="match status" value="1"/>
</dbReference>
<dbReference type="Gene3D" id="2.60.40.10">
    <property type="entry name" value="Immunoglobulins"/>
    <property type="match status" value="1"/>
</dbReference>
<name>A0A8S3YBH8_9EUPU</name>
<dbReference type="InterPro" id="IPR017853">
    <property type="entry name" value="GH"/>
</dbReference>
<evidence type="ECO:0000313" key="6">
    <source>
        <dbReference type="Proteomes" id="UP000678393"/>
    </source>
</evidence>
<comment type="caution">
    <text evidence="5">The sequence shown here is derived from an EMBL/GenBank/DDBJ whole genome shotgun (WGS) entry which is preliminary data.</text>
</comment>
<keyword evidence="3" id="KW-0326">Glycosidase</keyword>
<dbReference type="Gene3D" id="3.20.20.300">
    <property type="entry name" value="Glycoside hydrolase, family 3, N-terminal domain"/>
    <property type="match status" value="1"/>
</dbReference>
<gene>
    <name evidence="5" type="ORF">CUNI_LOCUS121</name>
</gene>
<dbReference type="InterPro" id="IPR036962">
    <property type="entry name" value="Glyco_hydro_3_N_sf"/>
</dbReference>
<dbReference type="InterPro" id="IPR044993">
    <property type="entry name" value="BXL"/>
</dbReference>
<protein>
    <recommendedName>
        <fullName evidence="4">Fibronectin type III-like domain-containing protein</fullName>
    </recommendedName>
</protein>
<feature type="domain" description="Fibronectin type III-like" evidence="4">
    <location>
        <begin position="468"/>
        <end position="536"/>
    </location>
</feature>
<dbReference type="InterPro" id="IPR002772">
    <property type="entry name" value="Glyco_hydro_3_C"/>
</dbReference>
<dbReference type="InterPro" id="IPR026891">
    <property type="entry name" value="Fn3-like"/>
</dbReference>
<proteinExistence type="predicted"/>
<dbReference type="SMART" id="SM01217">
    <property type="entry name" value="Fn3_like"/>
    <property type="match status" value="1"/>
</dbReference>
<dbReference type="GO" id="GO:0031222">
    <property type="term" value="P:arabinan catabolic process"/>
    <property type="evidence" value="ECO:0007669"/>
    <property type="project" value="TreeGrafter"/>
</dbReference>
<keyword evidence="2" id="KW-0378">Hydrolase</keyword>
<evidence type="ECO:0000256" key="1">
    <source>
        <dbReference type="ARBA" id="ARBA00022729"/>
    </source>
</evidence>
<dbReference type="Proteomes" id="UP000678393">
    <property type="component" value="Unassembled WGS sequence"/>
</dbReference>
<evidence type="ECO:0000313" key="5">
    <source>
        <dbReference type="EMBL" id="CAG5114563.1"/>
    </source>
</evidence>
<dbReference type="InterPro" id="IPR036881">
    <property type="entry name" value="Glyco_hydro_3_C_sf"/>
</dbReference>
<dbReference type="GO" id="GO:0046556">
    <property type="term" value="F:alpha-L-arabinofuranosidase activity"/>
    <property type="evidence" value="ECO:0007669"/>
    <property type="project" value="TreeGrafter"/>
</dbReference>
<evidence type="ECO:0000256" key="3">
    <source>
        <dbReference type="ARBA" id="ARBA00023295"/>
    </source>
</evidence>
<dbReference type="Pfam" id="PF14310">
    <property type="entry name" value="Fn3-like"/>
    <property type="match status" value="1"/>
</dbReference>
<dbReference type="SUPFAM" id="SSF52279">
    <property type="entry name" value="Beta-D-glucan exohydrolase, C-terminal domain"/>
    <property type="match status" value="1"/>
</dbReference>
<organism evidence="5 6">
    <name type="scientific">Candidula unifasciata</name>
    <dbReference type="NCBI Taxonomy" id="100452"/>
    <lineage>
        <taxon>Eukaryota</taxon>
        <taxon>Metazoa</taxon>
        <taxon>Spiralia</taxon>
        <taxon>Lophotrochozoa</taxon>
        <taxon>Mollusca</taxon>
        <taxon>Gastropoda</taxon>
        <taxon>Heterobranchia</taxon>
        <taxon>Euthyneura</taxon>
        <taxon>Panpulmonata</taxon>
        <taxon>Eupulmonata</taxon>
        <taxon>Stylommatophora</taxon>
        <taxon>Helicina</taxon>
        <taxon>Helicoidea</taxon>
        <taxon>Geomitridae</taxon>
        <taxon>Candidula</taxon>
    </lineage>
</organism>
<keyword evidence="6" id="KW-1185">Reference proteome</keyword>
<dbReference type="OrthoDB" id="47059at2759"/>
<reference evidence="5" key="1">
    <citation type="submission" date="2021-04" db="EMBL/GenBank/DDBJ databases">
        <authorList>
            <consortium name="Molecular Ecology Group"/>
        </authorList>
    </citation>
    <scope>NUCLEOTIDE SEQUENCE</scope>
</reference>
<feature type="non-terminal residue" evidence="5">
    <location>
        <position position="1"/>
    </location>
</feature>
<dbReference type="InterPro" id="IPR013783">
    <property type="entry name" value="Ig-like_fold"/>
</dbReference>
<accession>A0A8S3YBH8</accession>
<sequence length="590" mass="65044">NDSRFVQATAGCKHFDVHGGPENIPVSRFSFDAQVSDVDWRTTFLPAFKKCVEAGTFSLMCSYNRINGVPACANQKLLWDILRGEWNFTGYVVSDEGAIENIISQHHYLNNSVDTVAACVNAGTNLELSGNLQNPVYVSLVDAVSQGKLTEDVVRERVKPLFYTRMRLGEFDPPENNPYASLDGSVAESLEHQALAVEAAIKSFVLLKNTNNFLPVNPAAYSNVAIVGPMADNVGQLFGDYSPQQDRSFTKTPLQGLQEIFPNIRTGKACLDKTPCTSYNPEIIMDAVAAANLVFVALGTGQAVEAEGRDRANLNLPGNQSALLTDALLYSNNSPVVLLLFNAGPLNLTLFDPVDRIVAILECFLPAQATGDALAAVLVNKGGNSSPGGRLPITWPKYESHIPPIVNYAMAGRTYRYSEQEALYPFGYGLSYTTFEYPVLAVSYFDQPKQNISVGIDVSNTGNVQADEVVQCYFVWENKTLPVPLIQLIYFNRINLPPGGQQSLRFNVTWDKWAFWDGQQWSVDTGLIDLYCGGQQPNQNKAAPSNVLEVQFQVYGDQAISKQHKHHHEPLHVDRPVAKEHVVKAFHHPK</sequence>
<dbReference type="GO" id="GO:0045493">
    <property type="term" value="P:xylan catabolic process"/>
    <property type="evidence" value="ECO:0007669"/>
    <property type="project" value="InterPro"/>
</dbReference>
<dbReference type="EMBL" id="CAJHNH020000009">
    <property type="protein sequence ID" value="CAG5114563.1"/>
    <property type="molecule type" value="Genomic_DNA"/>
</dbReference>
<dbReference type="Pfam" id="PF01915">
    <property type="entry name" value="Glyco_hydro_3_C"/>
    <property type="match status" value="1"/>
</dbReference>
<evidence type="ECO:0000259" key="4">
    <source>
        <dbReference type="SMART" id="SM01217"/>
    </source>
</evidence>
<dbReference type="GO" id="GO:0009044">
    <property type="term" value="F:xylan 1,4-beta-xylosidase activity"/>
    <property type="evidence" value="ECO:0007669"/>
    <property type="project" value="InterPro"/>
</dbReference>
<dbReference type="AlphaFoldDB" id="A0A8S3YBH8"/>
<keyword evidence="1" id="KW-0732">Signal</keyword>
<dbReference type="Gene3D" id="3.40.50.1700">
    <property type="entry name" value="Glycoside hydrolase family 3 C-terminal domain"/>
    <property type="match status" value="1"/>
</dbReference>
<dbReference type="Pfam" id="PF00933">
    <property type="entry name" value="Glyco_hydro_3"/>
    <property type="match status" value="1"/>
</dbReference>